<dbReference type="PANTHER" id="PTHR34136:SF1">
    <property type="entry name" value="UDP-N-ACETYL-D-MANNOSAMINURONIC ACID TRANSFERASE"/>
    <property type="match status" value="1"/>
</dbReference>
<dbReference type="FunCoup" id="A0A7X0JXG4">
    <property type="interactions" value="118"/>
</dbReference>
<comment type="caution">
    <text evidence="3">The sequence shown here is derived from an EMBL/GenBank/DDBJ whole genome shotgun (WGS) entry which is preliminary data.</text>
</comment>
<dbReference type="CDD" id="cd06533">
    <property type="entry name" value="Glyco_transf_WecG_TagA"/>
    <property type="match status" value="1"/>
</dbReference>
<evidence type="ECO:0000256" key="2">
    <source>
        <dbReference type="ARBA" id="ARBA00022679"/>
    </source>
</evidence>
<accession>A0A7X0JXG4</accession>
<protein>
    <submittedName>
        <fullName evidence="3">N-acetylglucosaminyldiphosphoundecaprenol N-acetyl-beta-D-mannosaminyltransferase</fullName>
        <ecNumber evidence="3">2.4.1.187</ecNumber>
    </submittedName>
</protein>
<gene>
    <name evidence="3" type="ORF">HNR48_003373</name>
</gene>
<proteinExistence type="predicted"/>
<keyword evidence="1 3" id="KW-0328">Glycosyltransferase</keyword>
<keyword evidence="4" id="KW-1185">Reference proteome</keyword>
<dbReference type="RefSeq" id="WP_166843877.1">
    <property type="nucleotide sequence ID" value="NZ_JAAONY010000003.1"/>
</dbReference>
<evidence type="ECO:0000313" key="3">
    <source>
        <dbReference type="EMBL" id="MBB6523071.1"/>
    </source>
</evidence>
<dbReference type="AlphaFoldDB" id="A0A7X0JXG4"/>
<dbReference type="Proteomes" id="UP000528457">
    <property type="component" value="Unassembled WGS sequence"/>
</dbReference>
<dbReference type="NCBIfam" id="TIGR00696">
    <property type="entry name" value="wecG_tagA_cpsF"/>
    <property type="match status" value="1"/>
</dbReference>
<name>A0A7X0JXG4_9GAMM</name>
<dbReference type="EC" id="2.4.1.187" evidence="3"/>
<sequence>MHSRDRLSTRQHPFSRVFDITIASAGLILCSPVYALAAARSYFRSEPCLRREIALDALHRPVHLLYLRNTDYANCGLLLSVMKGNLSLFGIDRLPSNATLETRRSAPEVSVDSAPAPGLLSLASAHRDIGLIPPNETLSLEQQFDSLRGFRYVSSFCRSVFTQLFFSGEKLRRPDSFYLFGLRINNNSMQEALDWLFSPYSGECETGVFVNVNSINQSHKDKALKSAINRADRVFADGSGVRLGARKQGVHLKGNINGTDLLPRLCERAQESGLKIFLLGSKPGVAAQAARNLCQRYPFIHIAGVQHGYIENDDEGRHEKQLLEKINRSHADILLLGLGSPRQEQWLERNRKHLSCRKAIAVGGLFDYYSGNIPRAPLFLREMGFEWLWRLAQEPRQKWQRYVYGNPLYLFRLFRMKRSQ</sequence>
<dbReference type="InterPro" id="IPR004629">
    <property type="entry name" value="WecG_TagA_CpsF"/>
</dbReference>
<dbReference type="Pfam" id="PF03808">
    <property type="entry name" value="Glyco_tran_WecG"/>
    <property type="match status" value="1"/>
</dbReference>
<evidence type="ECO:0000313" key="4">
    <source>
        <dbReference type="Proteomes" id="UP000528457"/>
    </source>
</evidence>
<keyword evidence="2 3" id="KW-0808">Transferase</keyword>
<organism evidence="3 4">
    <name type="scientific">Pseudoteredinibacter isoporae</name>
    <dbReference type="NCBI Taxonomy" id="570281"/>
    <lineage>
        <taxon>Bacteria</taxon>
        <taxon>Pseudomonadati</taxon>
        <taxon>Pseudomonadota</taxon>
        <taxon>Gammaproteobacteria</taxon>
        <taxon>Cellvibrionales</taxon>
        <taxon>Cellvibrionaceae</taxon>
        <taxon>Pseudoteredinibacter</taxon>
    </lineage>
</organism>
<dbReference type="PANTHER" id="PTHR34136">
    <property type="match status" value="1"/>
</dbReference>
<dbReference type="EMBL" id="JACHHT010000003">
    <property type="protein sequence ID" value="MBB6523071.1"/>
    <property type="molecule type" value="Genomic_DNA"/>
</dbReference>
<dbReference type="GO" id="GO:0047244">
    <property type="term" value="F:N-acetylglucosaminyldiphosphoundecaprenol N-acetyl-beta-D-mannosaminyltransferase activity"/>
    <property type="evidence" value="ECO:0007669"/>
    <property type="project" value="UniProtKB-EC"/>
</dbReference>
<dbReference type="InParanoid" id="A0A7X0JXG4"/>
<reference evidence="3 4" key="1">
    <citation type="submission" date="2020-08" db="EMBL/GenBank/DDBJ databases">
        <title>Genomic Encyclopedia of Type Strains, Phase IV (KMG-IV): sequencing the most valuable type-strain genomes for metagenomic binning, comparative biology and taxonomic classification.</title>
        <authorList>
            <person name="Goeker M."/>
        </authorList>
    </citation>
    <scope>NUCLEOTIDE SEQUENCE [LARGE SCALE GENOMIC DNA]</scope>
    <source>
        <strain evidence="3 4">DSM 22368</strain>
    </source>
</reference>
<evidence type="ECO:0000256" key="1">
    <source>
        <dbReference type="ARBA" id="ARBA00022676"/>
    </source>
</evidence>